<protein>
    <recommendedName>
        <fullName evidence="2">TonB C-terminal domain-containing protein</fullName>
    </recommendedName>
</protein>
<dbReference type="STRING" id="1346791.M529_07565"/>
<evidence type="ECO:0000313" key="3">
    <source>
        <dbReference type="EMBL" id="EQB32888.1"/>
    </source>
</evidence>
<dbReference type="Proteomes" id="UP000015523">
    <property type="component" value="Unassembled WGS sequence"/>
</dbReference>
<evidence type="ECO:0000256" key="1">
    <source>
        <dbReference type="SAM" id="SignalP"/>
    </source>
</evidence>
<sequence>MTMHGLGAMAILLSLPMAAMAQDAAAPATAPLTVQQMFDSASEAAVKGDHARALALLTTLEQRVKNPRSLAIVRLRRAIMLTLMSRWEEARPLLAQAVVALPEGDSSLDADRADALDALGRLAQADLDYDAARLYFARAAVLTTDPAAKVGSLLREAQAGVFVDPAQALTKLEEADRMILAQPDKSKAVKAQATAVRGRALLNLGRFAEAQAAFARTVSAEGGLTMTVNYDDLVARSDAAIAAMLAGNRDRARNYLVYTGAGRMPTQDFTAGADMGLPICGEDGIRPEDVAVVEFGIADNGAVSYARPVYGSRPGGMALVFARAVMRWSWRPEDLAKIPALFRFVTRLELRCSTGEGGPSPVFGPQRAFRQWLDQQGAPHFEPQGESEARRRVALEGELARLRAMPNGQPVAEAEVLADILESPLSTKEQAEKYGPPLLSILASQSAPPLARLWVDWLIHRTQWDYLVEEGPYASDPVARATVLLMNYDRLPAKQKPQSQAVLDRVIADPALGKDHPLRVAALTRRASAKAAAQDLTGARADFLATGLTDQQCSIVDAKPSLESARTFGNDYPTDMVNVGVEGWTRVQFDIAADGHTLNQRAIITYPPMIFGANGQKIVARAKYAQSYRPDGGLGCGGSAEMIRFKMPD</sequence>
<dbReference type="PROSITE" id="PS52015">
    <property type="entry name" value="TONB_CTD"/>
    <property type="match status" value="1"/>
</dbReference>
<proteinExistence type="predicted"/>
<dbReference type="InterPro" id="IPR011990">
    <property type="entry name" value="TPR-like_helical_dom_sf"/>
</dbReference>
<feature type="domain" description="TonB C-terminal" evidence="2">
    <location>
        <begin position="557"/>
        <end position="649"/>
    </location>
</feature>
<dbReference type="EMBL" id="AUWY01000057">
    <property type="protein sequence ID" value="EQB32888.1"/>
    <property type="molecule type" value="Genomic_DNA"/>
</dbReference>
<comment type="caution">
    <text evidence="3">The sequence shown here is derived from an EMBL/GenBank/DDBJ whole genome shotgun (WGS) entry which is preliminary data.</text>
</comment>
<gene>
    <name evidence="3" type="ORF">M529_07565</name>
</gene>
<accession>T0KHS3</accession>
<organism evidence="3 4">
    <name type="scientific">Sphingobium ummariense RL-3</name>
    <dbReference type="NCBI Taxonomy" id="1346791"/>
    <lineage>
        <taxon>Bacteria</taxon>
        <taxon>Pseudomonadati</taxon>
        <taxon>Pseudomonadota</taxon>
        <taxon>Alphaproteobacteria</taxon>
        <taxon>Sphingomonadales</taxon>
        <taxon>Sphingomonadaceae</taxon>
        <taxon>Sphingobium</taxon>
    </lineage>
</organism>
<keyword evidence="1" id="KW-0732">Signal</keyword>
<dbReference type="GO" id="GO:0055085">
    <property type="term" value="P:transmembrane transport"/>
    <property type="evidence" value="ECO:0007669"/>
    <property type="project" value="InterPro"/>
</dbReference>
<reference evidence="3 4" key="1">
    <citation type="journal article" date="2013" name="Genome Announc.">
        <title>Draft Genome Sequence of Sphingobium ummariense Strain RL-3, a Hexachlorocyclohexane-Degrading Bacterium.</title>
        <authorList>
            <person name="Kohli P."/>
            <person name="Dua A."/>
            <person name="Sangwan N."/>
            <person name="Oldach P."/>
            <person name="Khurana J.P."/>
            <person name="Lal R."/>
        </authorList>
    </citation>
    <scope>NUCLEOTIDE SEQUENCE [LARGE SCALE GENOMIC DNA]</scope>
    <source>
        <strain evidence="3 4">RL-3</strain>
    </source>
</reference>
<dbReference type="SUPFAM" id="SSF74653">
    <property type="entry name" value="TolA/TonB C-terminal domain"/>
    <property type="match status" value="1"/>
</dbReference>
<feature type="signal peptide" evidence="1">
    <location>
        <begin position="1"/>
        <end position="21"/>
    </location>
</feature>
<evidence type="ECO:0000313" key="4">
    <source>
        <dbReference type="Proteomes" id="UP000015523"/>
    </source>
</evidence>
<feature type="chain" id="PRO_5004566023" description="TonB C-terminal domain-containing protein" evidence="1">
    <location>
        <begin position="22"/>
        <end position="649"/>
    </location>
</feature>
<dbReference type="SUPFAM" id="SSF48452">
    <property type="entry name" value="TPR-like"/>
    <property type="match status" value="1"/>
</dbReference>
<dbReference type="PATRIC" id="fig|1346791.3.peg.1449"/>
<dbReference type="AlphaFoldDB" id="T0KHS3"/>
<keyword evidence="4" id="KW-1185">Reference proteome</keyword>
<dbReference type="Gene3D" id="1.25.40.10">
    <property type="entry name" value="Tetratricopeptide repeat domain"/>
    <property type="match status" value="1"/>
</dbReference>
<evidence type="ECO:0000259" key="2">
    <source>
        <dbReference type="PROSITE" id="PS52015"/>
    </source>
</evidence>
<dbReference type="RefSeq" id="WP_021317405.1">
    <property type="nucleotide sequence ID" value="NZ_AUWY01000057.1"/>
</dbReference>
<dbReference type="eggNOG" id="ENOG5032MX7">
    <property type="taxonomic scope" value="Bacteria"/>
</dbReference>
<dbReference type="InterPro" id="IPR037682">
    <property type="entry name" value="TonB_C"/>
</dbReference>
<name>T0KHS3_9SPHN</name>
<dbReference type="Gene3D" id="3.30.2420.10">
    <property type="entry name" value="TonB"/>
    <property type="match status" value="1"/>
</dbReference>